<feature type="region of interest" description="Disordered" evidence="5">
    <location>
        <begin position="207"/>
        <end position="227"/>
    </location>
</feature>
<evidence type="ECO:0000256" key="2">
    <source>
        <dbReference type="ARBA" id="ARBA00022670"/>
    </source>
</evidence>
<accession>A0A8K0AGJ2</accession>
<dbReference type="GO" id="GO:0005839">
    <property type="term" value="C:proteasome core complex"/>
    <property type="evidence" value="ECO:0007669"/>
    <property type="project" value="InterPro"/>
</dbReference>
<keyword evidence="4" id="KW-0378">Hydrolase</keyword>
<dbReference type="GO" id="GO:0051603">
    <property type="term" value="P:proteolysis involved in protein catabolic process"/>
    <property type="evidence" value="ECO:0007669"/>
    <property type="project" value="InterPro"/>
</dbReference>
<dbReference type="InterPro" id="IPR022281">
    <property type="entry name" value="ATP-dep_Prtase_HsIV_su"/>
</dbReference>
<dbReference type="InterPro" id="IPR001353">
    <property type="entry name" value="Proteasome_sua/b"/>
</dbReference>
<evidence type="ECO:0000313" key="6">
    <source>
        <dbReference type="EMBL" id="KAF0852500.1"/>
    </source>
</evidence>
<dbReference type="GO" id="GO:0004298">
    <property type="term" value="F:threonine-type endopeptidase activity"/>
    <property type="evidence" value="ECO:0007669"/>
    <property type="project" value="UniProtKB-KW"/>
</dbReference>
<evidence type="ECO:0000256" key="3">
    <source>
        <dbReference type="ARBA" id="ARBA00022698"/>
    </source>
</evidence>
<proteinExistence type="inferred from homology"/>
<sequence>MMVQRMVGGSLRITSFRCFSSVSEIHGTTVLCVRRGRDLVMAADGQVTMGSVVLKPNARKIRTMGERGEVLVGFAGSTADAMTLYERLEEKLNEHPGQLQRSCVELAKLWRTDKFLRKLEALMIVADKQVTLTITGNGDVFEPVDGVMAIGSGGSFALAAARAMVDVAPPSMTAEDIARKAISIAADMCIYTNHEITLKKIESALGDVSSTSPTPGQPLQPGRSDSL</sequence>
<dbReference type="CDD" id="cd01913">
    <property type="entry name" value="protease_HslV"/>
    <property type="match status" value="1"/>
</dbReference>
<dbReference type="PANTHER" id="PTHR32194">
    <property type="entry name" value="METALLOPROTEASE TLDD"/>
    <property type="match status" value="1"/>
</dbReference>
<evidence type="ECO:0000256" key="1">
    <source>
        <dbReference type="ARBA" id="ARBA00006053"/>
    </source>
</evidence>
<dbReference type="SUPFAM" id="SSF56235">
    <property type="entry name" value="N-terminal nucleophile aminohydrolases (Ntn hydrolases)"/>
    <property type="match status" value="1"/>
</dbReference>
<dbReference type="EMBL" id="VRVR01000033">
    <property type="protein sequence ID" value="KAF0852500.1"/>
    <property type="molecule type" value="Genomic_DNA"/>
</dbReference>
<protein>
    <submittedName>
        <fullName evidence="6">Mitochondrial ATP-dependent protease HslVU peptidase subunit</fullName>
    </submittedName>
</protein>
<keyword evidence="3" id="KW-0888">Threonine protease</keyword>
<reference evidence="6" key="1">
    <citation type="submission" date="2019-09" db="EMBL/GenBank/DDBJ databases">
        <title>The Mitochondrial Proteome of the Jakobid, Andalucia godoyi, a Protist With the Most Gene-Rich and Bacteria-Like Mitochondrial Genome.</title>
        <authorList>
            <person name="Gray M.W."/>
            <person name="Burger G."/>
            <person name="Derelle R."/>
            <person name="Klimes V."/>
            <person name="Leger M."/>
            <person name="Sarrasin M."/>
            <person name="Vlcek C."/>
            <person name="Roger A.J."/>
            <person name="Elias M."/>
            <person name="Lang B.F."/>
        </authorList>
    </citation>
    <scope>NUCLEOTIDE SEQUENCE</scope>
    <source>
        <strain evidence="6">And28</strain>
    </source>
</reference>
<dbReference type="PANTHER" id="PTHR32194:SF7">
    <property type="entry name" value="ATP-DEPENDENT PROTEASE SUBUNIT HSLV"/>
    <property type="match status" value="1"/>
</dbReference>
<comment type="caution">
    <text evidence="6">The sequence shown here is derived from an EMBL/GenBank/DDBJ whole genome shotgun (WGS) entry which is preliminary data.</text>
</comment>
<comment type="similarity">
    <text evidence="1">Belongs to the peptidase T1B family. HslV subfamily.</text>
</comment>
<name>A0A8K0AGJ2_ANDGO</name>
<keyword evidence="2 6" id="KW-0645">Protease</keyword>
<dbReference type="InterPro" id="IPR023333">
    <property type="entry name" value="Proteasome_suB-type"/>
</dbReference>
<dbReference type="Gene3D" id="3.60.20.10">
    <property type="entry name" value="Glutamine Phosphoribosylpyrophosphate, subunit 1, domain 1"/>
    <property type="match status" value="1"/>
</dbReference>
<dbReference type="NCBIfam" id="NF003964">
    <property type="entry name" value="PRK05456.1"/>
    <property type="match status" value="1"/>
</dbReference>
<gene>
    <name evidence="6" type="ORF">ANDGO_06435</name>
</gene>
<dbReference type="Proteomes" id="UP000799049">
    <property type="component" value="Unassembled WGS sequence"/>
</dbReference>
<keyword evidence="7" id="KW-1185">Reference proteome</keyword>
<dbReference type="OrthoDB" id="276825at2759"/>
<dbReference type="GO" id="GO:0009376">
    <property type="term" value="C:HslUV protease complex"/>
    <property type="evidence" value="ECO:0007669"/>
    <property type="project" value="InterPro"/>
</dbReference>
<dbReference type="PROSITE" id="PS51476">
    <property type="entry name" value="PROTEASOME_BETA_2"/>
    <property type="match status" value="1"/>
</dbReference>
<dbReference type="InterPro" id="IPR029055">
    <property type="entry name" value="Ntn_hydrolases_N"/>
</dbReference>
<evidence type="ECO:0000256" key="5">
    <source>
        <dbReference type="SAM" id="MobiDB-lite"/>
    </source>
</evidence>
<evidence type="ECO:0000256" key="4">
    <source>
        <dbReference type="ARBA" id="ARBA00022801"/>
    </source>
</evidence>
<dbReference type="NCBIfam" id="TIGR03692">
    <property type="entry name" value="ATP_dep_HslV"/>
    <property type="match status" value="1"/>
</dbReference>
<dbReference type="AlphaFoldDB" id="A0A8K0AGJ2"/>
<evidence type="ECO:0000313" key="7">
    <source>
        <dbReference type="Proteomes" id="UP000799049"/>
    </source>
</evidence>
<organism evidence="6 7">
    <name type="scientific">Andalucia godoyi</name>
    <name type="common">Flagellate</name>
    <dbReference type="NCBI Taxonomy" id="505711"/>
    <lineage>
        <taxon>Eukaryota</taxon>
        <taxon>Discoba</taxon>
        <taxon>Jakobida</taxon>
        <taxon>Andalucina</taxon>
        <taxon>Andaluciidae</taxon>
        <taxon>Andalucia</taxon>
    </lineage>
</organism>
<dbReference type="Pfam" id="PF00227">
    <property type="entry name" value="Proteasome"/>
    <property type="match status" value="1"/>
</dbReference>